<dbReference type="Proteomes" id="UP000751190">
    <property type="component" value="Unassembled WGS sequence"/>
</dbReference>
<feature type="transmembrane region" description="Helical" evidence="1">
    <location>
        <begin position="117"/>
        <end position="135"/>
    </location>
</feature>
<dbReference type="OrthoDB" id="330261at2759"/>
<feature type="transmembrane region" description="Helical" evidence="1">
    <location>
        <begin position="32"/>
        <end position="55"/>
    </location>
</feature>
<evidence type="ECO:0000313" key="2">
    <source>
        <dbReference type="EMBL" id="KAG8466854.1"/>
    </source>
</evidence>
<dbReference type="OMA" id="IMERMYR"/>
<evidence type="ECO:0000256" key="1">
    <source>
        <dbReference type="SAM" id="Phobius"/>
    </source>
</evidence>
<keyword evidence="1" id="KW-0812">Transmembrane</keyword>
<comment type="caution">
    <text evidence="2">The sequence shown here is derived from an EMBL/GenBank/DDBJ whole genome shotgun (WGS) entry which is preliminary data.</text>
</comment>
<dbReference type="EMBL" id="JAGTXO010000007">
    <property type="protein sequence ID" value="KAG8466854.1"/>
    <property type="molecule type" value="Genomic_DNA"/>
</dbReference>
<keyword evidence="1" id="KW-1133">Transmembrane helix</keyword>
<reference evidence="2" key="1">
    <citation type="submission" date="2021-05" db="EMBL/GenBank/DDBJ databases">
        <title>The genome of the haptophyte Pavlova lutheri (Diacronema luteri, Pavlovales) - a model for lipid biosynthesis in eukaryotic algae.</title>
        <authorList>
            <person name="Hulatt C.J."/>
            <person name="Posewitz M.C."/>
        </authorList>
    </citation>
    <scope>NUCLEOTIDE SEQUENCE</scope>
    <source>
        <strain evidence="2">NIVA-4/92</strain>
    </source>
</reference>
<proteinExistence type="predicted"/>
<evidence type="ECO:0000313" key="3">
    <source>
        <dbReference type="Proteomes" id="UP000751190"/>
    </source>
</evidence>
<protein>
    <submittedName>
        <fullName evidence="2">Uncharacterized protein</fullName>
    </submittedName>
</protein>
<feature type="transmembrane region" description="Helical" evidence="1">
    <location>
        <begin position="141"/>
        <end position="161"/>
    </location>
</feature>
<sequence>MLYADKRALENNLMVSLIEIRQKELDFYTRNCISIGTQAALLSGFAYAGIIQVAIPESCPDLLKAAYLSMTVCTMTVHLIALFNSTMCAMLGPGLALRGPDGSMHKAVDGMMVEYRVCFLFFVSGVVFFHFSAMLFTWTQWAWLIALPVTTVLFLFLYGIYSHFTRIYNKFQLRPGEMIDGRIVSPAEAAAVAGAQLVAPRRAATEAGLVIHESQLQAGRS</sequence>
<gene>
    <name evidence="2" type="ORF">KFE25_008233</name>
</gene>
<keyword evidence="1" id="KW-0472">Membrane</keyword>
<accession>A0A8J6CBS7</accession>
<keyword evidence="3" id="KW-1185">Reference proteome</keyword>
<dbReference type="AlphaFoldDB" id="A0A8J6CBS7"/>
<organism evidence="2 3">
    <name type="scientific">Diacronema lutheri</name>
    <name type="common">Unicellular marine alga</name>
    <name type="synonym">Monochrysis lutheri</name>
    <dbReference type="NCBI Taxonomy" id="2081491"/>
    <lineage>
        <taxon>Eukaryota</taxon>
        <taxon>Haptista</taxon>
        <taxon>Haptophyta</taxon>
        <taxon>Pavlovophyceae</taxon>
        <taxon>Pavlovales</taxon>
        <taxon>Pavlovaceae</taxon>
        <taxon>Diacronema</taxon>
    </lineage>
</organism>
<feature type="transmembrane region" description="Helical" evidence="1">
    <location>
        <begin position="75"/>
        <end position="97"/>
    </location>
</feature>
<name>A0A8J6CBS7_DIALT</name>